<evidence type="ECO:0000313" key="1">
    <source>
        <dbReference type="Proteomes" id="UP000035642"/>
    </source>
</evidence>
<dbReference type="WBParaSite" id="ACAC_0000710901-mRNA-1">
    <property type="protein sequence ID" value="ACAC_0000710901-mRNA-1"/>
    <property type="gene ID" value="ACAC_0000710901"/>
</dbReference>
<evidence type="ECO:0000313" key="2">
    <source>
        <dbReference type="WBParaSite" id="ACAC_0000710901-mRNA-1"/>
    </source>
</evidence>
<organism evidence="1 2">
    <name type="scientific">Angiostrongylus cantonensis</name>
    <name type="common">Rat lungworm</name>
    <dbReference type="NCBI Taxonomy" id="6313"/>
    <lineage>
        <taxon>Eukaryota</taxon>
        <taxon>Metazoa</taxon>
        <taxon>Ecdysozoa</taxon>
        <taxon>Nematoda</taxon>
        <taxon>Chromadorea</taxon>
        <taxon>Rhabditida</taxon>
        <taxon>Rhabditina</taxon>
        <taxon>Rhabditomorpha</taxon>
        <taxon>Strongyloidea</taxon>
        <taxon>Metastrongylidae</taxon>
        <taxon>Angiostrongylus</taxon>
    </lineage>
</organism>
<protein>
    <submittedName>
        <fullName evidence="2">Restriction endonuclease subunit S</fullName>
    </submittedName>
</protein>
<keyword evidence="1" id="KW-1185">Reference proteome</keyword>
<name>A0A0K0DA59_ANGCA</name>
<reference evidence="2" key="2">
    <citation type="submission" date="2017-02" db="UniProtKB">
        <authorList>
            <consortium name="WormBaseParasite"/>
        </authorList>
    </citation>
    <scope>IDENTIFICATION</scope>
</reference>
<dbReference type="Proteomes" id="UP000035642">
    <property type="component" value="Unassembled WGS sequence"/>
</dbReference>
<accession>A0A0K0DA59</accession>
<proteinExistence type="predicted"/>
<sequence length="71" mass="8013">MVRDSDRFELIRTGSAVRRDQRAFNLNPVPAAKMIVKPACTTLFDETLYVTPNGIDHLSFCNSDAIRSTLR</sequence>
<reference evidence="1" key="1">
    <citation type="submission" date="2012-09" db="EMBL/GenBank/DDBJ databases">
        <authorList>
            <person name="Martin A.A."/>
        </authorList>
    </citation>
    <scope>NUCLEOTIDE SEQUENCE</scope>
</reference>
<dbReference type="AlphaFoldDB" id="A0A0K0DA59"/>